<dbReference type="Proteomes" id="UP000249396">
    <property type="component" value="Unassembled WGS sequence"/>
</dbReference>
<gene>
    <name evidence="1" type="ORF">DM484_09575</name>
</gene>
<evidence type="ECO:0000313" key="1">
    <source>
        <dbReference type="EMBL" id="PZN80641.1"/>
    </source>
</evidence>
<evidence type="ECO:0000313" key="2">
    <source>
        <dbReference type="Proteomes" id="UP000249396"/>
    </source>
</evidence>
<reference evidence="1 2" key="1">
    <citation type="journal article" date="2018" name="Aquat. Microb. Ecol.">
        <title>Gammaproteobacterial methanotrophs dominate.</title>
        <authorList>
            <person name="Rissanen A.J."/>
            <person name="Saarenheimo J."/>
            <person name="Tiirola M."/>
            <person name="Peura S."/>
            <person name="Aalto S.L."/>
            <person name="Karvinen A."/>
            <person name="Nykanen H."/>
        </authorList>
    </citation>
    <scope>NUCLEOTIDE SEQUENCE [LARGE SCALE GENOMIC DNA]</scope>
    <source>
        <strain evidence="1">AMbin10</strain>
    </source>
</reference>
<dbReference type="EMBL" id="QJPH01000279">
    <property type="protein sequence ID" value="PZN80641.1"/>
    <property type="molecule type" value="Genomic_DNA"/>
</dbReference>
<proteinExistence type="predicted"/>
<dbReference type="AlphaFoldDB" id="A0A2W4R991"/>
<sequence length="86" mass="9157">MVAVMIGYGQKQLPERSLAGSQAPALSVIHKSLRTKNAVIPAGIAGIQKPWRANSLQSKCLILVICSPQFHIPVDWIPAIPAGMTA</sequence>
<protein>
    <submittedName>
        <fullName evidence="1">Uncharacterized protein</fullName>
    </submittedName>
</protein>
<accession>A0A2W4R991</accession>
<name>A0A2W4R991_9GAMM</name>
<comment type="caution">
    <text evidence="1">The sequence shown here is derived from an EMBL/GenBank/DDBJ whole genome shotgun (WGS) entry which is preliminary data.</text>
</comment>
<organism evidence="1 2">
    <name type="scientific">Candidatus Methylumidiphilus alinenensis</name>
    <dbReference type="NCBI Taxonomy" id="2202197"/>
    <lineage>
        <taxon>Bacteria</taxon>
        <taxon>Pseudomonadati</taxon>
        <taxon>Pseudomonadota</taxon>
        <taxon>Gammaproteobacteria</taxon>
        <taxon>Methylococcales</taxon>
        <taxon>Candidatus Methylumidiphilus</taxon>
    </lineage>
</organism>